<organism evidence="2 3">
    <name type="scientific">Panaeolus cyanescens</name>
    <dbReference type="NCBI Taxonomy" id="181874"/>
    <lineage>
        <taxon>Eukaryota</taxon>
        <taxon>Fungi</taxon>
        <taxon>Dikarya</taxon>
        <taxon>Basidiomycota</taxon>
        <taxon>Agaricomycotina</taxon>
        <taxon>Agaricomycetes</taxon>
        <taxon>Agaricomycetidae</taxon>
        <taxon>Agaricales</taxon>
        <taxon>Agaricineae</taxon>
        <taxon>Galeropsidaceae</taxon>
        <taxon>Panaeolus</taxon>
    </lineage>
</organism>
<keyword evidence="3" id="KW-1185">Reference proteome</keyword>
<comment type="caution">
    <text evidence="2">The sequence shown here is derived from an EMBL/GenBank/DDBJ whole genome shotgun (WGS) entry which is preliminary data.</text>
</comment>
<feature type="compositionally biased region" description="Basic residues" evidence="1">
    <location>
        <begin position="94"/>
        <end position="108"/>
    </location>
</feature>
<feature type="region of interest" description="Disordered" evidence="1">
    <location>
        <begin position="1"/>
        <end position="117"/>
    </location>
</feature>
<feature type="compositionally biased region" description="Polar residues" evidence="1">
    <location>
        <begin position="552"/>
        <end position="562"/>
    </location>
</feature>
<dbReference type="AlphaFoldDB" id="A0A409V927"/>
<proteinExistence type="predicted"/>
<evidence type="ECO:0000256" key="1">
    <source>
        <dbReference type="SAM" id="MobiDB-lite"/>
    </source>
</evidence>
<dbReference type="OrthoDB" id="3254377at2759"/>
<feature type="compositionally biased region" description="Low complexity" evidence="1">
    <location>
        <begin position="442"/>
        <end position="471"/>
    </location>
</feature>
<feature type="compositionally biased region" description="Basic and acidic residues" evidence="1">
    <location>
        <begin position="224"/>
        <end position="233"/>
    </location>
</feature>
<feature type="compositionally biased region" description="Acidic residues" evidence="1">
    <location>
        <begin position="46"/>
        <end position="67"/>
    </location>
</feature>
<feature type="region of interest" description="Disordered" evidence="1">
    <location>
        <begin position="202"/>
        <end position="293"/>
    </location>
</feature>
<feature type="compositionally biased region" description="Low complexity" evidence="1">
    <location>
        <begin position="399"/>
        <end position="411"/>
    </location>
</feature>
<feature type="compositionally biased region" description="Low complexity" evidence="1">
    <location>
        <begin position="208"/>
        <end position="218"/>
    </location>
</feature>
<feature type="compositionally biased region" description="Polar residues" evidence="1">
    <location>
        <begin position="20"/>
        <end position="44"/>
    </location>
</feature>
<feature type="compositionally biased region" description="Basic and acidic residues" evidence="1">
    <location>
        <begin position="685"/>
        <end position="694"/>
    </location>
</feature>
<dbReference type="Proteomes" id="UP000284842">
    <property type="component" value="Unassembled WGS sequence"/>
</dbReference>
<feature type="compositionally biased region" description="Pro residues" evidence="1">
    <location>
        <begin position="77"/>
        <end position="88"/>
    </location>
</feature>
<feature type="compositionally biased region" description="Basic residues" evidence="1">
    <location>
        <begin position="7"/>
        <end position="17"/>
    </location>
</feature>
<reference evidence="2 3" key="1">
    <citation type="journal article" date="2018" name="Evol. Lett.">
        <title>Horizontal gene cluster transfer increased hallucinogenic mushroom diversity.</title>
        <authorList>
            <person name="Reynolds H.T."/>
            <person name="Vijayakumar V."/>
            <person name="Gluck-Thaler E."/>
            <person name="Korotkin H.B."/>
            <person name="Matheny P.B."/>
            <person name="Slot J.C."/>
        </authorList>
    </citation>
    <scope>NUCLEOTIDE SEQUENCE [LARGE SCALE GENOMIC DNA]</scope>
    <source>
        <strain evidence="2 3">2629</strain>
    </source>
</reference>
<name>A0A409V927_9AGAR</name>
<evidence type="ECO:0000313" key="3">
    <source>
        <dbReference type="Proteomes" id="UP000284842"/>
    </source>
</evidence>
<protein>
    <submittedName>
        <fullName evidence="2">Uncharacterized protein</fullName>
    </submittedName>
</protein>
<sequence>MSSYSKPFRKSHRKRVSALRLSSDTTSSLPEYIPSQSWHPSTSILVDDEDKPPDYPDSAEEADEDTDQESHSSFTPHLPPSPSLPPRPLTASPRRNKRFLPTHKRRKSSQANLQSDLEQTDPYLDALLARSVHALEMSNTLLQSSISTQTSLSAILASDYPADSTLEVRARNLSSRINSDWEARAAWADDLEEITRDVEGLFWTDDQPSTSSSSPAKPYSRRIPSVDDAHGRDGSGVSCSLPSRSSPPVPIRKSRRRPSLDLRQASNSTATGQSPGLSYSQQDRSNLISPPPRALTQYVSSANDSGSLLLPSTLGLQTASSTHPVSDWKPLTELATSSNTSLLSSTSTLPPKLTDKLFEPTTPAYNMLSSFVYRSPSSGSNTPTASLTASFISRRRDSSSTISTVTSNSGIERNKQRKASKSPESRRRTPNNDSPNKFYDRVSSSAVSSVPTQSTSTAPTTPSSSRASTTSKGAPSPMAIRPMTPPTEESSSSSDSCVAKRTVQSLRKILDDQALQQNEADSPSKPTSITDIRHLRPPAFMPRSPPPVAEAGTSTATASISRLFTKGRHSSSTRAPSPPRQSAMKRSHPPSLDGSLDGSPLHSPLSPTGTGISDVVSKVLGTPSSSGRSTPIRRNISFAELPESYGSTKPGGAEGSSFRQRRDGSRKRRRKGLTEDQARGSGKGKGREMDKEEPSGWWGGFLAGSNVLGLGMGLSRHEERMEDRMTRNWGSRLGSSYGPGGLDEWAV</sequence>
<feature type="compositionally biased region" description="Pro residues" evidence="1">
    <location>
        <begin position="539"/>
        <end position="548"/>
    </location>
</feature>
<feature type="region of interest" description="Disordered" evidence="1">
    <location>
        <begin position="394"/>
        <end position="500"/>
    </location>
</feature>
<evidence type="ECO:0000313" key="2">
    <source>
        <dbReference type="EMBL" id="PPQ63144.1"/>
    </source>
</evidence>
<feature type="compositionally biased region" description="Polar residues" evidence="1">
    <location>
        <begin position="264"/>
        <end position="288"/>
    </location>
</feature>
<dbReference type="InParanoid" id="A0A409V927"/>
<gene>
    <name evidence="2" type="ORF">CVT24_005785</name>
</gene>
<feature type="region of interest" description="Disordered" evidence="1">
    <location>
        <begin position="513"/>
        <end position="696"/>
    </location>
</feature>
<accession>A0A409V927</accession>
<dbReference type="STRING" id="181874.A0A409V927"/>
<feature type="compositionally biased region" description="Polar residues" evidence="1">
    <location>
        <begin position="514"/>
        <end position="530"/>
    </location>
</feature>
<dbReference type="EMBL" id="NHTK01006130">
    <property type="protein sequence ID" value="PPQ63144.1"/>
    <property type="molecule type" value="Genomic_DNA"/>
</dbReference>